<organism evidence="2 3">
    <name type="scientific">Triplophysa rosa</name>
    <name type="common">Cave loach</name>
    <dbReference type="NCBI Taxonomy" id="992332"/>
    <lineage>
        <taxon>Eukaryota</taxon>
        <taxon>Metazoa</taxon>
        <taxon>Chordata</taxon>
        <taxon>Craniata</taxon>
        <taxon>Vertebrata</taxon>
        <taxon>Euteleostomi</taxon>
        <taxon>Actinopterygii</taxon>
        <taxon>Neopterygii</taxon>
        <taxon>Teleostei</taxon>
        <taxon>Ostariophysi</taxon>
        <taxon>Cypriniformes</taxon>
        <taxon>Nemacheilidae</taxon>
        <taxon>Triplophysa</taxon>
    </lineage>
</organism>
<evidence type="ECO:0000256" key="1">
    <source>
        <dbReference type="SAM" id="MobiDB-lite"/>
    </source>
</evidence>
<name>A0A9W7TXA8_TRIRA</name>
<feature type="region of interest" description="Disordered" evidence="1">
    <location>
        <begin position="1"/>
        <end position="38"/>
    </location>
</feature>
<protein>
    <submittedName>
        <fullName evidence="2">Serine/threonine-protein phosphatase 2A 56 kDa regulatory subunit gamma isoform</fullName>
    </submittedName>
</protein>
<feature type="compositionally biased region" description="Polar residues" evidence="1">
    <location>
        <begin position="28"/>
        <end position="38"/>
    </location>
</feature>
<dbReference type="AlphaFoldDB" id="A0A9W7TXA8"/>
<dbReference type="EMBL" id="JAFHDT010000010">
    <property type="protein sequence ID" value="KAI7804217.1"/>
    <property type="molecule type" value="Genomic_DNA"/>
</dbReference>
<accession>A0A9W7TXA8</accession>
<gene>
    <name evidence="2" type="ORF">IRJ41_001883</name>
</gene>
<sequence>MPNKSKKDKSVRSSRSSSKHHGDKQNSEKQSSPPTTQLLRVKHASIQSAPKKHRRLSSSCFSISNNRELLTLSHLRVIGYDGQFYDVTALGCSEPMVYALPADVTDRFVPLAAAAATASFLLEVLC</sequence>
<reference evidence="2" key="1">
    <citation type="submission" date="2021-02" db="EMBL/GenBank/DDBJ databases">
        <title>Comparative genomics reveals that relaxation of natural selection precedes convergent phenotypic evolution of cavefish.</title>
        <authorList>
            <person name="Peng Z."/>
        </authorList>
    </citation>
    <scope>NUCLEOTIDE SEQUENCE</scope>
    <source>
        <tissue evidence="2">Muscle</tissue>
    </source>
</reference>
<evidence type="ECO:0000313" key="2">
    <source>
        <dbReference type="EMBL" id="KAI7804217.1"/>
    </source>
</evidence>
<proteinExistence type="predicted"/>
<dbReference type="Proteomes" id="UP001059041">
    <property type="component" value="Linkage Group LG10"/>
</dbReference>
<comment type="caution">
    <text evidence="2">The sequence shown here is derived from an EMBL/GenBank/DDBJ whole genome shotgun (WGS) entry which is preliminary data.</text>
</comment>
<keyword evidence="3" id="KW-1185">Reference proteome</keyword>
<evidence type="ECO:0000313" key="3">
    <source>
        <dbReference type="Proteomes" id="UP001059041"/>
    </source>
</evidence>